<keyword evidence="1" id="KW-0812">Transmembrane</keyword>
<dbReference type="InterPro" id="IPR002208">
    <property type="entry name" value="SecY/SEC61-alpha"/>
</dbReference>
<dbReference type="EMBL" id="AUZX01015651">
    <property type="protein sequence ID" value="EQD28445.1"/>
    <property type="molecule type" value="Genomic_DNA"/>
</dbReference>
<dbReference type="PRINTS" id="PR00303">
    <property type="entry name" value="SECYTRNLCASE"/>
</dbReference>
<keyword evidence="1" id="KW-1133">Transmembrane helix</keyword>
<reference evidence="2" key="1">
    <citation type="submission" date="2013-08" db="EMBL/GenBank/DDBJ databases">
        <authorList>
            <person name="Mendez C."/>
            <person name="Richter M."/>
            <person name="Ferrer M."/>
            <person name="Sanchez J."/>
        </authorList>
    </citation>
    <scope>NUCLEOTIDE SEQUENCE</scope>
</reference>
<dbReference type="InterPro" id="IPR023201">
    <property type="entry name" value="SecY_dom_sf"/>
</dbReference>
<dbReference type="PANTHER" id="PTHR10906">
    <property type="entry name" value="SECY/SEC61-ALPHA FAMILY MEMBER"/>
    <property type="match status" value="1"/>
</dbReference>
<sequence length="180" mass="19216">AIALQSQSVVIDPGFGFIVTAVISLVTGTVFLMWLGEQMTERGIGNGISMIIFAGIVAGLPSAVAGTLQLVNTGQMSPITAIFIAVAVLLVTTFVVFIERGQRRITVNYAKRQQGNRLYAAQSSHLPLKLNMSGVIPPIFASSLILFPTTIGGWFGNSKHFIWLQELAALISPAPAGLYR</sequence>
<proteinExistence type="predicted"/>
<organism evidence="2">
    <name type="scientific">mine drainage metagenome</name>
    <dbReference type="NCBI Taxonomy" id="410659"/>
    <lineage>
        <taxon>unclassified sequences</taxon>
        <taxon>metagenomes</taxon>
        <taxon>ecological metagenomes</taxon>
    </lineage>
</organism>
<reference evidence="2" key="2">
    <citation type="journal article" date="2014" name="ISME J.">
        <title>Microbial stratification in low pH oxic and suboxic macroscopic growths along an acid mine drainage.</title>
        <authorList>
            <person name="Mendez-Garcia C."/>
            <person name="Mesa V."/>
            <person name="Sprenger R.R."/>
            <person name="Richter M."/>
            <person name="Diez M.S."/>
            <person name="Solano J."/>
            <person name="Bargiela R."/>
            <person name="Golyshina O.V."/>
            <person name="Manteca A."/>
            <person name="Ramos J.L."/>
            <person name="Gallego J.R."/>
            <person name="Llorente I."/>
            <person name="Martins Dos Santos V.A."/>
            <person name="Jensen O.N."/>
            <person name="Pelaez A.I."/>
            <person name="Sanchez J."/>
            <person name="Ferrer M."/>
        </authorList>
    </citation>
    <scope>NUCLEOTIDE SEQUENCE</scope>
</reference>
<comment type="caution">
    <text evidence="2">The sequence shown here is derived from an EMBL/GenBank/DDBJ whole genome shotgun (WGS) entry which is preliminary data.</text>
</comment>
<dbReference type="SUPFAM" id="SSF103491">
    <property type="entry name" value="Preprotein translocase SecY subunit"/>
    <property type="match status" value="1"/>
</dbReference>
<dbReference type="GO" id="GO:0016020">
    <property type="term" value="C:membrane"/>
    <property type="evidence" value="ECO:0007669"/>
    <property type="project" value="InterPro"/>
</dbReference>
<evidence type="ECO:0000256" key="1">
    <source>
        <dbReference type="SAM" id="Phobius"/>
    </source>
</evidence>
<dbReference type="AlphaFoldDB" id="T0ZFG0"/>
<gene>
    <name evidence="2" type="ORF">B1A_21180</name>
</gene>
<protein>
    <submittedName>
        <fullName evidence="2">Preprotein translocase subunit SecY</fullName>
    </submittedName>
</protein>
<feature type="transmembrane region" description="Helical" evidence="1">
    <location>
        <begin position="135"/>
        <end position="155"/>
    </location>
</feature>
<name>T0ZFG0_9ZZZZ</name>
<feature type="transmembrane region" description="Helical" evidence="1">
    <location>
        <begin position="47"/>
        <end position="71"/>
    </location>
</feature>
<dbReference type="Pfam" id="PF00344">
    <property type="entry name" value="SecY"/>
    <property type="match status" value="1"/>
</dbReference>
<accession>T0ZFG0</accession>
<dbReference type="GO" id="GO:0015031">
    <property type="term" value="P:protein transport"/>
    <property type="evidence" value="ECO:0007669"/>
    <property type="project" value="InterPro"/>
</dbReference>
<keyword evidence="1" id="KW-0472">Membrane</keyword>
<feature type="transmembrane region" description="Helical" evidence="1">
    <location>
        <begin position="14"/>
        <end position="35"/>
    </location>
</feature>
<evidence type="ECO:0000313" key="2">
    <source>
        <dbReference type="EMBL" id="EQD28445.1"/>
    </source>
</evidence>
<feature type="transmembrane region" description="Helical" evidence="1">
    <location>
        <begin position="77"/>
        <end position="98"/>
    </location>
</feature>
<dbReference type="Gene3D" id="1.10.3370.10">
    <property type="entry name" value="SecY subunit domain"/>
    <property type="match status" value="1"/>
</dbReference>
<feature type="non-terminal residue" evidence="2">
    <location>
        <position position="1"/>
    </location>
</feature>
<feature type="non-terminal residue" evidence="2">
    <location>
        <position position="180"/>
    </location>
</feature>